<dbReference type="Gene3D" id="3.40.50.150">
    <property type="entry name" value="Vaccinia Virus protein VP39"/>
    <property type="match status" value="1"/>
</dbReference>
<dbReference type="CDD" id="cd02440">
    <property type="entry name" value="AdoMet_MTases"/>
    <property type="match status" value="1"/>
</dbReference>
<dbReference type="Proteomes" id="UP000054007">
    <property type="component" value="Unassembled WGS sequence"/>
</dbReference>
<keyword evidence="2" id="KW-0808">Transferase</keyword>
<evidence type="ECO:0000313" key="3">
    <source>
        <dbReference type="Proteomes" id="UP000054007"/>
    </source>
</evidence>
<dbReference type="SUPFAM" id="SSF53335">
    <property type="entry name" value="S-adenosyl-L-methionine-dependent methyltransferases"/>
    <property type="match status" value="1"/>
</dbReference>
<dbReference type="OrthoDB" id="10017101at2759"/>
<gene>
    <name evidence="2" type="ORF">CYLTODRAFT_447495</name>
</gene>
<proteinExistence type="predicted"/>
<feature type="domain" description="Methyltransferase type 11" evidence="1">
    <location>
        <begin position="47"/>
        <end position="145"/>
    </location>
</feature>
<keyword evidence="3" id="KW-1185">Reference proteome</keyword>
<dbReference type="InterPro" id="IPR029063">
    <property type="entry name" value="SAM-dependent_MTases_sf"/>
</dbReference>
<dbReference type="InterPro" id="IPR013216">
    <property type="entry name" value="Methyltransf_11"/>
</dbReference>
<name>A0A0D7AU20_9AGAR</name>
<evidence type="ECO:0000259" key="1">
    <source>
        <dbReference type="Pfam" id="PF08241"/>
    </source>
</evidence>
<dbReference type="GO" id="GO:0008757">
    <property type="term" value="F:S-adenosylmethionine-dependent methyltransferase activity"/>
    <property type="evidence" value="ECO:0007669"/>
    <property type="project" value="InterPro"/>
</dbReference>
<protein>
    <submittedName>
        <fullName evidence="2">S-adenosyl-L-methionine-dependent methyltransferase</fullName>
    </submittedName>
</protein>
<dbReference type="GO" id="GO:0032259">
    <property type="term" value="P:methylation"/>
    <property type="evidence" value="ECO:0007669"/>
    <property type="project" value="UniProtKB-KW"/>
</dbReference>
<dbReference type="PANTHER" id="PTHR43861">
    <property type="entry name" value="TRANS-ACONITATE 2-METHYLTRANSFERASE-RELATED"/>
    <property type="match status" value="1"/>
</dbReference>
<dbReference type="EMBL" id="KN880858">
    <property type="protein sequence ID" value="KIY61868.1"/>
    <property type="molecule type" value="Genomic_DNA"/>
</dbReference>
<evidence type="ECO:0000313" key="2">
    <source>
        <dbReference type="EMBL" id="KIY61868.1"/>
    </source>
</evidence>
<organism evidence="2 3">
    <name type="scientific">Cylindrobasidium torrendii FP15055 ss-10</name>
    <dbReference type="NCBI Taxonomy" id="1314674"/>
    <lineage>
        <taxon>Eukaryota</taxon>
        <taxon>Fungi</taxon>
        <taxon>Dikarya</taxon>
        <taxon>Basidiomycota</taxon>
        <taxon>Agaricomycotina</taxon>
        <taxon>Agaricomycetes</taxon>
        <taxon>Agaricomycetidae</taxon>
        <taxon>Agaricales</taxon>
        <taxon>Marasmiineae</taxon>
        <taxon>Physalacriaceae</taxon>
        <taxon>Cylindrobasidium</taxon>
    </lineage>
</organism>
<dbReference type="Pfam" id="PF08241">
    <property type="entry name" value="Methyltransf_11"/>
    <property type="match status" value="1"/>
</dbReference>
<dbReference type="AlphaFoldDB" id="A0A0D7AU20"/>
<accession>A0A0D7AU20</accession>
<dbReference type="STRING" id="1314674.A0A0D7AU20"/>
<keyword evidence="2" id="KW-0489">Methyltransferase</keyword>
<reference evidence="2 3" key="1">
    <citation type="journal article" date="2015" name="Fungal Genet. Biol.">
        <title>Evolution of novel wood decay mechanisms in Agaricales revealed by the genome sequences of Fistulina hepatica and Cylindrobasidium torrendii.</title>
        <authorList>
            <person name="Floudas D."/>
            <person name="Held B.W."/>
            <person name="Riley R."/>
            <person name="Nagy L.G."/>
            <person name="Koehler G."/>
            <person name="Ransdell A.S."/>
            <person name="Younus H."/>
            <person name="Chow J."/>
            <person name="Chiniquy J."/>
            <person name="Lipzen A."/>
            <person name="Tritt A."/>
            <person name="Sun H."/>
            <person name="Haridas S."/>
            <person name="LaButti K."/>
            <person name="Ohm R.A."/>
            <person name="Kues U."/>
            <person name="Blanchette R.A."/>
            <person name="Grigoriev I.V."/>
            <person name="Minto R.E."/>
            <person name="Hibbett D.S."/>
        </authorList>
    </citation>
    <scope>NUCLEOTIDE SEQUENCE [LARGE SCALE GENOMIC DNA]</scope>
    <source>
        <strain evidence="2 3">FP15055 ss-10</strain>
    </source>
</reference>
<dbReference type="PANTHER" id="PTHR43861:SF1">
    <property type="entry name" value="TRANS-ACONITATE 2-METHYLTRANSFERASE"/>
    <property type="match status" value="1"/>
</dbReference>
<sequence length="271" mass="29641">MSSSETVDASGWSAKVYNDNASFVYSAKFTSAVVGLLAPKPGEKIIDFGCGSGEVTREIEAVVKQADGGFVFGVDASESMISRAKECGLQRAFVADIQEPLQIAEIGETKFDAVFTNATLHWCKHNPAGVLDNARNLLKPGGRLVGEMGGFMNCVGIRSVLHKVLKQRGHDAEGLDPWFFPSVEDYTKLLEAASFEPIEVVLVPRFTPLPTGLIGWLRTFVRSSFLRALSDEEAESIMQEVADIMSVDCRDSQGNKAMMYMRLRFSALKKS</sequence>